<proteinExistence type="predicted"/>
<evidence type="ECO:0000313" key="1">
    <source>
        <dbReference type="EMBL" id="MCH6167160.1"/>
    </source>
</evidence>
<dbReference type="Proteomes" id="UP001299970">
    <property type="component" value="Unassembled WGS sequence"/>
</dbReference>
<protein>
    <submittedName>
        <fullName evidence="1">Uncharacterized protein</fullName>
    </submittedName>
</protein>
<name>A0ABS9TF43_9PSEU</name>
<sequence>MNYFADLAGQFEKPFHEEYFTGAAPNSFTDMISEVLPAVVHPDEAFDLALIAHSTPDSRPTRPACYLSNVLAGNPLSFALSEQGVTAPFTAIRVTGEYARDAAFRRAMVISLDQSFLWNGAEAQLPEGTRMPGRDSAVVLVLARDGALGSMSVRNFADVAAGEVCRLVAEQLRDLATSWTPMTTIAGVGVDPELAEDFPIRWAPEDLPCTGVWSELADGLAQWTTTGQRVVLVDYDPILRYLSLCTVDVPGAEPGPLAGV</sequence>
<keyword evidence="2" id="KW-1185">Reference proteome</keyword>
<evidence type="ECO:0000313" key="2">
    <source>
        <dbReference type="Proteomes" id="UP001299970"/>
    </source>
</evidence>
<dbReference type="EMBL" id="JAKXMK010000012">
    <property type="protein sequence ID" value="MCH6167160.1"/>
    <property type="molecule type" value="Genomic_DNA"/>
</dbReference>
<reference evidence="1 2" key="1">
    <citation type="submission" date="2022-03" db="EMBL/GenBank/DDBJ databases">
        <title>Pseudonocardia alaer sp. nov., a novel actinomycete isolated from reed forest soil.</title>
        <authorList>
            <person name="Wang L."/>
        </authorList>
    </citation>
    <scope>NUCLEOTIDE SEQUENCE [LARGE SCALE GENOMIC DNA]</scope>
    <source>
        <strain evidence="1 2">Y-16303</strain>
    </source>
</reference>
<accession>A0ABS9TF43</accession>
<comment type="caution">
    <text evidence="1">The sequence shown here is derived from an EMBL/GenBank/DDBJ whole genome shotgun (WGS) entry which is preliminary data.</text>
</comment>
<organism evidence="1 2">
    <name type="scientific">Pseudonocardia alaniniphila</name>
    <dbReference type="NCBI Taxonomy" id="75291"/>
    <lineage>
        <taxon>Bacteria</taxon>
        <taxon>Bacillati</taxon>
        <taxon>Actinomycetota</taxon>
        <taxon>Actinomycetes</taxon>
        <taxon>Pseudonocardiales</taxon>
        <taxon>Pseudonocardiaceae</taxon>
        <taxon>Pseudonocardia</taxon>
    </lineage>
</organism>
<gene>
    <name evidence="1" type="ORF">MMF94_15870</name>
</gene>
<dbReference type="RefSeq" id="WP_241037394.1">
    <property type="nucleotide sequence ID" value="NZ_BAAAJF010000015.1"/>
</dbReference>